<evidence type="ECO:0000259" key="2">
    <source>
        <dbReference type="Pfam" id="PF13087"/>
    </source>
</evidence>
<reference evidence="4" key="1">
    <citation type="journal article" date="2019" name="Int. J. Syst. Evol. Microbiol.">
        <title>The Global Catalogue of Microorganisms (GCM) 10K type strain sequencing project: providing services to taxonomists for standard genome sequencing and annotation.</title>
        <authorList>
            <consortium name="The Broad Institute Genomics Platform"/>
            <consortium name="The Broad Institute Genome Sequencing Center for Infectious Disease"/>
            <person name="Wu L."/>
            <person name="Ma J."/>
        </authorList>
    </citation>
    <scope>NUCLEOTIDE SEQUENCE [LARGE SCALE GENOMIC DNA]</scope>
    <source>
        <strain evidence="4">NBRC 111756</strain>
    </source>
</reference>
<evidence type="ECO:0000313" key="3">
    <source>
        <dbReference type="EMBL" id="MFC6670771.1"/>
    </source>
</evidence>
<evidence type="ECO:0000313" key="4">
    <source>
        <dbReference type="Proteomes" id="UP001596422"/>
    </source>
</evidence>
<dbReference type="RefSeq" id="WP_379913050.1">
    <property type="nucleotide sequence ID" value="NZ_JBHSWE010000001.1"/>
</dbReference>
<dbReference type="Gene3D" id="3.40.50.300">
    <property type="entry name" value="P-loop containing nucleotide triphosphate hydrolases"/>
    <property type="match status" value="1"/>
</dbReference>
<gene>
    <name evidence="3" type="ORF">ACFQDL_12340</name>
</gene>
<accession>A0ABW1ZZX7</accession>
<dbReference type="PANTHER" id="PTHR10887">
    <property type="entry name" value="DNA2/NAM7 HELICASE FAMILY"/>
    <property type="match status" value="1"/>
</dbReference>
<name>A0ABW1ZZX7_9GAMM</name>
<comment type="caution">
    <text evidence="3">The sequence shown here is derived from an EMBL/GenBank/DDBJ whole genome shotgun (WGS) entry which is preliminary data.</text>
</comment>
<sequence>MNQGFQPAERQQRHSTLSHQHRMHPDISRFPRDEFYSHDRRNRSLLDGSQVASARAWDYNAYPSRSHWLHVSGKVVRNRNEKEVKAVIAELDRFCGWAARQDKTYDVAVLTFYKGQESALREALQKLPGNAKAYSRFTYKGVAIKLATVDFFQGQEADLVILSMVNTHRDGFMDSPNRLNVSITRARYQLLIVGDRDYFAKRSRTQELKALAQACSFQGTHE</sequence>
<feature type="region of interest" description="Disordered" evidence="1">
    <location>
        <begin position="1"/>
        <end position="24"/>
    </location>
</feature>
<feature type="domain" description="DNA2/NAM7 helicase-like C-terminal" evidence="2">
    <location>
        <begin position="11"/>
        <end position="196"/>
    </location>
</feature>
<dbReference type="InterPro" id="IPR027417">
    <property type="entry name" value="P-loop_NTPase"/>
</dbReference>
<dbReference type="Proteomes" id="UP001596422">
    <property type="component" value="Unassembled WGS sequence"/>
</dbReference>
<dbReference type="InterPro" id="IPR047187">
    <property type="entry name" value="SF1_C_Upf1"/>
</dbReference>
<keyword evidence="4" id="KW-1185">Reference proteome</keyword>
<protein>
    <submittedName>
        <fullName evidence="3">AAA domain-containing protein</fullName>
    </submittedName>
</protein>
<dbReference type="PANTHER" id="PTHR10887:SF341">
    <property type="entry name" value="NFX1-TYPE ZINC FINGER-CONTAINING PROTEIN 1"/>
    <property type="match status" value="1"/>
</dbReference>
<evidence type="ECO:0000256" key="1">
    <source>
        <dbReference type="SAM" id="MobiDB-lite"/>
    </source>
</evidence>
<dbReference type="InterPro" id="IPR045055">
    <property type="entry name" value="DNA2/NAM7-like"/>
</dbReference>
<dbReference type="SUPFAM" id="SSF52540">
    <property type="entry name" value="P-loop containing nucleoside triphosphate hydrolases"/>
    <property type="match status" value="1"/>
</dbReference>
<dbReference type="EMBL" id="JBHSWE010000001">
    <property type="protein sequence ID" value="MFC6670771.1"/>
    <property type="molecule type" value="Genomic_DNA"/>
</dbReference>
<dbReference type="CDD" id="cd18808">
    <property type="entry name" value="SF1_C_Upf1"/>
    <property type="match status" value="1"/>
</dbReference>
<dbReference type="Pfam" id="PF13087">
    <property type="entry name" value="AAA_12"/>
    <property type="match status" value="1"/>
</dbReference>
<organism evidence="3 4">
    <name type="scientific">Marinobacterium aestuariivivens</name>
    <dbReference type="NCBI Taxonomy" id="1698799"/>
    <lineage>
        <taxon>Bacteria</taxon>
        <taxon>Pseudomonadati</taxon>
        <taxon>Pseudomonadota</taxon>
        <taxon>Gammaproteobacteria</taxon>
        <taxon>Oceanospirillales</taxon>
        <taxon>Oceanospirillaceae</taxon>
        <taxon>Marinobacterium</taxon>
    </lineage>
</organism>
<proteinExistence type="predicted"/>
<dbReference type="InterPro" id="IPR041679">
    <property type="entry name" value="DNA2/NAM7-like_C"/>
</dbReference>